<dbReference type="Gene3D" id="3.40.570.10">
    <property type="entry name" value="Extracellular Endonuclease, subunit A"/>
    <property type="match status" value="1"/>
</dbReference>
<evidence type="ECO:0000259" key="9">
    <source>
        <dbReference type="SMART" id="SM00477"/>
    </source>
</evidence>
<evidence type="ECO:0000256" key="4">
    <source>
        <dbReference type="ARBA" id="ARBA00022723"/>
    </source>
</evidence>
<dbReference type="EMBL" id="CP091512">
    <property type="protein sequence ID" value="UOO92003.1"/>
    <property type="molecule type" value="Genomic_DNA"/>
</dbReference>
<dbReference type="InterPro" id="IPR044925">
    <property type="entry name" value="His-Me_finger_sf"/>
</dbReference>
<dbReference type="PANTHER" id="PTHR13966">
    <property type="entry name" value="ENDONUCLEASE RELATED"/>
    <property type="match status" value="1"/>
</dbReference>
<dbReference type="EC" id="3.1.30.-" evidence="8"/>
<evidence type="ECO:0000256" key="2">
    <source>
        <dbReference type="ARBA" id="ARBA00010052"/>
    </source>
</evidence>
<evidence type="ECO:0000256" key="5">
    <source>
        <dbReference type="ARBA" id="ARBA00022759"/>
    </source>
</evidence>
<evidence type="ECO:0000256" key="1">
    <source>
        <dbReference type="ARBA" id="ARBA00001946"/>
    </source>
</evidence>
<dbReference type="Proteomes" id="UP000832034">
    <property type="component" value="Chromosome"/>
</dbReference>
<name>A0ABY4E8B5_VITST</name>
<keyword evidence="7" id="KW-0460">Magnesium</keyword>
<keyword evidence="6 8" id="KW-0378">Hydrolase</keyword>
<proteinExistence type="inferred from homology"/>
<gene>
    <name evidence="11" type="ORF">LVJ81_10255</name>
</gene>
<dbReference type="InterPro" id="IPR040255">
    <property type="entry name" value="Non-specific_endonuclease"/>
</dbReference>
<evidence type="ECO:0000256" key="6">
    <source>
        <dbReference type="ARBA" id="ARBA00022801"/>
    </source>
</evidence>
<evidence type="ECO:0000313" key="11">
    <source>
        <dbReference type="EMBL" id="UOO92003.1"/>
    </source>
</evidence>
<dbReference type="SUPFAM" id="SSF54060">
    <property type="entry name" value="His-Me finger endonucleases"/>
    <property type="match status" value="1"/>
</dbReference>
<keyword evidence="3 8" id="KW-0540">Nuclease</keyword>
<dbReference type="SMART" id="SM00892">
    <property type="entry name" value="Endonuclease_NS"/>
    <property type="match status" value="1"/>
</dbReference>
<evidence type="ECO:0000313" key="12">
    <source>
        <dbReference type="Proteomes" id="UP000832034"/>
    </source>
</evidence>
<sequence>MDKTAPKTEPAVIDSKITKNQTTTASHCASAMLLDAIPPQINQTALLKQTQNLCFEQFASLHSSITKGPLWVAEHLTPKKVNTKIKRQGEFHAEDQVPKNMRAELSDYKGSGYDRGHLAPSANMSTKSAQQDSFSLANMVPQNPKNNQNAWRNIEEAVRDVVSSSHQPVYLVTGVSFLNKTIPSIGKNKVLVPSHLYKAVYQPDTGVIGAYWIANTASAKPQIISLCELEAKTGINAFPLLNKEERRKVYDLPTIGKDVSKNGQIKLLKTDKTSECSNKISTTEASKLAQSFS</sequence>
<evidence type="ECO:0000256" key="3">
    <source>
        <dbReference type="ARBA" id="ARBA00022722"/>
    </source>
</evidence>
<dbReference type="Pfam" id="PF01223">
    <property type="entry name" value="Endonuclease_NS"/>
    <property type="match status" value="1"/>
</dbReference>
<evidence type="ECO:0000256" key="8">
    <source>
        <dbReference type="RuleBase" id="RU366055"/>
    </source>
</evidence>
<feature type="domain" description="DNA/RNA non-specific endonuclease/pyrophosphatase/phosphodiesterase" evidence="10">
    <location>
        <begin position="54"/>
        <end position="244"/>
    </location>
</feature>
<comment type="similarity">
    <text evidence="2 8">Belongs to the DNA/RNA non-specific endonuclease family.</text>
</comment>
<organism evidence="11 12">
    <name type="scientific">Vitreoscilla stercoraria</name>
    <dbReference type="NCBI Taxonomy" id="61"/>
    <lineage>
        <taxon>Bacteria</taxon>
        <taxon>Pseudomonadati</taxon>
        <taxon>Pseudomonadota</taxon>
        <taxon>Betaproteobacteria</taxon>
        <taxon>Neisseriales</taxon>
        <taxon>Neisseriaceae</taxon>
        <taxon>Vitreoscilla</taxon>
    </lineage>
</organism>
<evidence type="ECO:0000256" key="7">
    <source>
        <dbReference type="ARBA" id="ARBA00022842"/>
    </source>
</evidence>
<feature type="domain" description="ENPP1-3/EXOG-like endonuclease/phosphodiesterase" evidence="9">
    <location>
        <begin position="55"/>
        <end position="244"/>
    </location>
</feature>
<keyword evidence="12" id="KW-1185">Reference proteome</keyword>
<dbReference type="InterPro" id="IPR001604">
    <property type="entry name" value="Endo_G_ENPP1-like_dom"/>
</dbReference>
<evidence type="ECO:0000259" key="10">
    <source>
        <dbReference type="SMART" id="SM00892"/>
    </source>
</evidence>
<keyword evidence="5 8" id="KW-0255">Endonuclease</keyword>
<dbReference type="PROSITE" id="PS01070">
    <property type="entry name" value="NUCLEASE_NON_SPEC"/>
    <property type="match status" value="1"/>
</dbReference>
<dbReference type="InterPro" id="IPR018524">
    <property type="entry name" value="DNA/RNA_endonuclease_AS"/>
</dbReference>
<dbReference type="InterPro" id="IPR044929">
    <property type="entry name" value="DNA/RNA_non-sp_Endonuclease_sf"/>
</dbReference>
<dbReference type="GO" id="GO:0004519">
    <property type="term" value="F:endonuclease activity"/>
    <property type="evidence" value="ECO:0007669"/>
    <property type="project" value="UniProtKB-KW"/>
</dbReference>
<reference evidence="11" key="2">
    <citation type="journal article" date="2022" name="Res Sq">
        <title>Evolution of multicellular longitudinally dividing oral cavity symbionts (Neisseriaceae).</title>
        <authorList>
            <person name="Nyongesa S."/>
            <person name="Weber P."/>
            <person name="Bernet E."/>
            <person name="Pullido F."/>
            <person name="Nieckarz M."/>
            <person name="Delaby M."/>
            <person name="Nieves C."/>
            <person name="Viehboeck T."/>
            <person name="Krause N."/>
            <person name="Rivera-Millot A."/>
            <person name="Nakamura A."/>
            <person name="Vischer N."/>
            <person name="VanNieuwenhze M."/>
            <person name="Brun Y."/>
            <person name="Cava F."/>
            <person name="Bulgheresi S."/>
            <person name="Veyrier F."/>
        </authorList>
    </citation>
    <scope>NUCLEOTIDE SEQUENCE</scope>
    <source>
        <strain evidence="11">SAG 1488-6</strain>
    </source>
</reference>
<reference evidence="11" key="1">
    <citation type="submission" date="2021-12" db="EMBL/GenBank/DDBJ databases">
        <authorList>
            <person name="Veyrier F.J."/>
        </authorList>
    </citation>
    <scope>NUCLEOTIDE SEQUENCE</scope>
    <source>
        <strain evidence="11">SAG 1488-6</strain>
    </source>
</reference>
<comment type="cofactor">
    <cofactor evidence="1 8">
        <name>Mg(2+)</name>
        <dbReference type="ChEBI" id="CHEBI:18420"/>
    </cofactor>
</comment>
<protein>
    <recommendedName>
        <fullName evidence="8">Endonuclease</fullName>
        <ecNumber evidence="8">3.1.30.-</ecNumber>
    </recommendedName>
</protein>
<accession>A0ABY4E8B5</accession>
<dbReference type="InterPro" id="IPR020821">
    <property type="entry name" value="ENPP1-3/EXOG-like_nuc-like"/>
</dbReference>
<dbReference type="PANTHER" id="PTHR13966:SF5">
    <property type="entry name" value="ENDONUCLEASE G, MITOCHONDRIAL"/>
    <property type="match status" value="1"/>
</dbReference>
<keyword evidence="4 8" id="KW-0479">Metal-binding</keyword>
<dbReference type="SMART" id="SM00477">
    <property type="entry name" value="NUC"/>
    <property type="match status" value="1"/>
</dbReference>
<dbReference type="RefSeq" id="WP_019959271.1">
    <property type="nucleotide sequence ID" value="NZ_CP091512.1"/>
</dbReference>